<evidence type="ECO:0000313" key="12">
    <source>
        <dbReference type="EMBL" id="GFY82738.1"/>
    </source>
</evidence>
<dbReference type="AlphaFoldDB" id="A0A7J0E8F6"/>
<dbReference type="GO" id="GO:0000785">
    <property type="term" value="C:chromatin"/>
    <property type="evidence" value="ECO:0007669"/>
    <property type="project" value="TreeGrafter"/>
</dbReference>
<feature type="compositionally biased region" description="Polar residues" evidence="9">
    <location>
        <begin position="455"/>
        <end position="464"/>
    </location>
</feature>
<reference evidence="12 13" key="1">
    <citation type="submission" date="2019-07" db="EMBL/GenBank/DDBJ databases">
        <title>De Novo Assembly of kiwifruit Actinidia rufa.</title>
        <authorList>
            <person name="Sugita-Konishi S."/>
            <person name="Sato K."/>
            <person name="Mori E."/>
            <person name="Abe Y."/>
            <person name="Kisaki G."/>
            <person name="Hamano K."/>
            <person name="Suezawa K."/>
            <person name="Otani M."/>
            <person name="Fukuda T."/>
            <person name="Manabe T."/>
            <person name="Gomi K."/>
            <person name="Tabuchi M."/>
            <person name="Akimitsu K."/>
            <person name="Kataoka I."/>
        </authorList>
    </citation>
    <scope>NUCLEOTIDE SEQUENCE [LARGE SCALE GENOMIC DNA]</scope>
    <source>
        <strain evidence="13">cv. Fuchu</strain>
    </source>
</reference>
<evidence type="ECO:0000256" key="6">
    <source>
        <dbReference type="ARBA" id="ARBA00023242"/>
    </source>
</evidence>
<evidence type="ECO:0000256" key="5">
    <source>
        <dbReference type="ARBA" id="ARBA00023163"/>
    </source>
</evidence>
<organism evidence="12 13">
    <name type="scientific">Actinidia rufa</name>
    <dbReference type="NCBI Taxonomy" id="165716"/>
    <lineage>
        <taxon>Eukaryota</taxon>
        <taxon>Viridiplantae</taxon>
        <taxon>Streptophyta</taxon>
        <taxon>Embryophyta</taxon>
        <taxon>Tracheophyta</taxon>
        <taxon>Spermatophyta</taxon>
        <taxon>Magnoliopsida</taxon>
        <taxon>eudicotyledons</taxon>
        <taxon>Gunneridae</taxon>
        <taxon>Pentapetalae</taxon>
        <taxon>asterids</taxon>
        <taxon>Ericales</taxon>
        <taxon>Actinidiaceae</taxon>
        <taxon>Actinidia</taxon>
    </lineage>
</organism>
<evidence type="ECO:0000256" key="1">
    <source>
        <dbReference type="ARBA" id="ARBA00004123"/>
    </source>
</evidence>
<comment type="caution">
    <text evidence="8">Lacks conserved residue(s) required for the propagation of feature annotation.</text>
</comment>
<dbReference type="GO" id="GO:0031490">
    <property type="term" value="F:chromatin DNA binding"/>
    <property type="evidence" value="ECO:0007669"/>
    <property type="project" value="TreeGrafter"/>
</dbReference>
<evidence type="ECO:0000313" key="13">
    <source>
        <dbReference type="Proteomes" id="UP000585474"/>
    </source>
</evidence>
<dbReference type="GO" id="GO:0008270">
    <property type="term" value="F:zinc ion binding"/>
    <property type="evidence" value="ECO:0007669"/>
    <property type="project" value="UniProtKB-KW"/>
</dbReference>
<dbReference type="GO" id="GO:0000118">
    <property type="term" value="C:histone deacetylase complex"/>
    <property type="evidence" value="ECO:0007669"/>
    <property type="project" value="TreeGrafter"/>
</dbReference>
<sequence>MKVPPDNLRCERNDGKQWRCSGWRMQETKMCEKHYLQAQERSSGRKKSIGSRVSEGGRGSSSKISNSATNKKRKSRTREDPEEDEVIPTKNRRGKVISAKEEDDEEEIHGGDEKDDEEENEKEANSVKRSKKYSNVKKLGTEDKKFGVSTKSKQKEDINGEDDSESANLSKRTKKPLRPKQQQQQKDKVSSVKGVEKNDRIESASDGRKKKKKKDKDLKPKNEEEVEDKDDPDHPKDKVYTRRSASKQNSLRVDSRRRHFSTDGGEDDCQMCHQCQRSDRRVVRCRKGCRKRFCGPCIERWYPLLSEDAIAEFCPYCRGNCNCKACLRRQDLCKINKYTGEPESEEDKIRHLKYLVYLLHPYLKQFDHDQIIEKEMEAKIKGLSPSDIEVQKAVCDDYERAYCDYCRTSIVDFHRSCPKCSFDVCLTCCREVREGCQQVGNDIGGKSLILPSDRNNTSNSCIESNSEDDKMPKPVWSAKETGDIPCPPVEMGGCGHDQLELKCMFPENWTSELKKKVEKSVESHIFANVPGISKALCCCFKLNGEVDVGNGNLRKAASRKEADDNYLYCPSSSDIQQGNLEHFQRHWVMGEPVIVRNVLESTSGLSWEPMVMWRAFREITYTGSSDLTVTAVDCLDWCEHGIMKCDPPAMKPHDL</sequence>
<evidence type="ECO:0000256" key="4">
    <source>
        <dbReference type="ARBA" id="ARBA00023015"/>
    </source>
</evidence>
<keyword evidence="4" id="KW-0805">Transcription regulation</keyword>
<feature type="region of interest" description="Disordered" evidence="9">
    <location>
        <begin position="38"/>
        <end position="267"/>
    </location>
</feature>
<evidence type="ECO:0000256" key="8">
    <source>
        <dbReference type="PROSITE-ProRule" id="PRU01002"/>
    </source>
</evidence>
<accession>A0A7J0E8F6</accession>
<dbReference type="InterPro" id="IPR018866">
    <property type="entry name" value="Znf-4CXXC_R1"/>
</dbReference>
<keyword evidence="6" id="KW-0539">Nucleus</keyword>
<dbReference type="InterPro" id="IPR001841">
    <property type="entry name" value="Znf_RING"/>
</dbReference>
<evidence type="ECO:0000256" key="3">
    <source>
        <dbReference type="ARBA" id="ARBA00022723"/>
    </source>
</evidence>
<evidence type="ECO:0000259" key="11">
    <source>
        <dbReference type="PROSITE" id="PS51667"/>
    </source>
</evidence>
<gene>
    <name evidence="12" type="ORF">Acr_02g0009780</name>
</gene>
<keyword evidence="3" id="KW-0479">Metal-binding</keyword>
<dbReference type="Gene3D" id="2.60.120.650">
    <property type="entry name" value="Cupin"/>
    <property type="match status" value="1"/>
</dbReference>
<evidence type="ECO:0000256" key="2">
    <source>
        <dbReference type="ARBA" id="ARBA00006801"/>
    </source>
</evidence>
<dbReference type="Pfam" id="PF08879">
    <property type="entry name" value="WRC"/>
    <property type="match status" value="1"/>
</dbReference>
<dbReference type="GO" id="GO:0003712">
    <property type="term" value="F:transcription coregulator activity"/>
    <property type="evidence" value="ECO:0007669"/>
    <property type="project" value="TreeGrafter"/>
</dbReference>
<dbReference type="PROSITE" id="PS51667">
    <property type="entry name" value="WRC"/>
    <property type="match status" value="1"/>
</dbReference>
<dbReference type="GO" id="GO:0032454">
    <property type="term" value="F:histone H3K9 demethylase activity"/>
    <property type="evidence" value="ECO:0007669"/>
    <property type="project" value="InterPro"/>
</dbReference>
<proteinExistence type="inferred from homology"/>
<evidence type="ECO:0000259" key="10">
    <source>
        <dbReference type="PROSITE" id="PS50089"/>
    </source>
</evidence>
<keyword evidence="7" id="KW-0863">Zinc-finger</keyword>
<feature type="domain" description="WRC" evidence="11">
    <location>
        <begin position="4"/>
        <end position="48"/>
    </location>
</feature>
<comment type="subcellular location">
    <subcellularLocation>
        <location evidence="1">Nucleus</location>
    </subcellularLocation>
</comment>
<evidence type="ECO:0000256" key="7">
    <source>
        <dbReference type="PROSITE-ProRule" id="PRU00175"/>
    </source>
</evidence>
<dbReference type="OrthoDB" id="1721393at2759"/>
<feature type="region of interest" description="Disordered" evidence="9">
    <location>
        <begin position="455"/>
        <end position="474"/>
    </location>
</feature>
<comment type="similarity">
    <text evidence="2">Belongs to the JARID1 histone demethylase family.</text>
</comment>
<dbReference type="InterPro" id="IPR014977">
    <property type="entry name" value="WRC_dom"/>
</dbReference>
<name>A0A7J0E8F6_9ERIC</name>
<protein>
    <submittedName>
        <fullName evidence="12">Transcription factor jumonji (JmjC) domain-containing protein</fullName>
    </submittedName>
</protein>
<feature type="compositionally biased region" description="Basic and acidic residues" evidence="9">
    <location>
        <begin position="185"/>
        <end position="207"/>
    </location>
</feature>
<keyword evidence="7" id="KW-0862">Zinc</keyword>
<feature type="compositionally biased region" description="Basic and acidic residues" evidence="9">
    <location>
        <begin position="231"/>
        <end position="240"/>
    </location>
</feature>
<comment type="caution">
    <text evidence="12">The sequence shown here is derived from an EMBL/GenBank/DDBJ whole genome shotgun (WGS) entry which is preliminary data.</text>
</comment>
<dbReference type="Pfam" id="PF10497">
    <property type="entry name" value="zf-4CXXC_R1"/>
    <property type="match status" value="1"/>
</dbReference>
<feature type="domain" description="RING-type" evidence="10">
    <location>
        <begin position="269"/>
        <end position="318"/>
    </location>
</feature>
<feature type="compositionally biased region" description="Acidic residues" evidence="9">
    <location>
        <begin position="101"/>
        <end position="121"/>
    </location>
</feature>
<dbReference type="PROSITE" id="PS50089">
    <property type="entry name" value="ZF_RING_2"/>
    <property type="match status" value="1"/>
</dbReference>
<evidence type="ECO:0000256" key="9">
    <source>
        <dbReference type="SAM" id="MobiDB-lite"/>
    </source>
</evidence>
<dbReference type="InterPro" id="IPR045109">
    <property type="entry name" value="LSDs-like"/>
</dbReference>
<dbReference type="PANTHER" id="PTHR12549:SF36">
    <property type="entry name" value="LYSINE-SPECIFIC DEMETHYLASE JMJ25-LIKE"/>
    <property type="match status" value="1"/>
</dbReference>
<dbReference type="Proteomes" id="UP000585474">
    <property type="component" value="Unassembled WGS sequence"/>
</dbReference>
<dbReference type="PANTHER" id="PTHR12549">
    <property type="entry name" value="JMJC DOMAIN-CONTAINING HISTONE DEMETHYLATION PROTEIN"/>
    <property type="match status" value="1"/>
</dbReference>
<dbReference type="GO" id="GO:0006357">
    <property type="term" value="P:regulation of transcription by RNA polymerase II"/>
    <property type="evidence" value="ECO:0007669"/>
    <property type="project" value="TreeGrafter"/>
</dbReference>
<keyword evidence="5" id="KW-0804">Transcription</keyword>
<keyword evidence="13" id="KW-1185">Reference proteome</keyword>
<dbReference type="EMBL" id="BJWL01000002">
    <property type="protein sequence ID" value="GFY82738.1"/>
    <property type="molecule type" value="Genomic_DNA"/>
</dbReference>